<dbReference type="InterPro" id="IPR036812">
    <property type="entry name" value="NAD(P)_OxRdtase_dom_sf"/>
</dbReference>
<dbReference type="InterPro" id="IPR023210">
    <property type="entry name" value="NADP_OxRdtase_dom"/>
</dbReference>
<dbReference type="InterPro" id="IPR050523">
    <property type="entry name" value="AKR_Detox_Biosynth"/>
</dbReference>
<gene>
    <name evidence="3" type="ORF">BLM47_13030</name>
</gene>
<dbReference type="Pfam" id="PF00248">
    <property type="entry name" value="Aldo_ket_red"/>
    <property type="match status" value="1"/>
</dbReference>
<dbReference type="PANTHER" id="PTHR43364:SF5">
    <property type="entry name" value="REDUCTASE"/>
    <property type="match status" value="1"/>
</dbReference>
<evidence type="ECO:0000259" key="2">
    <source>
        <dbReference type="Pfam" id="PF00248"/>
    </source>
</evidence>
<protein>
    <submittedName>
        <fullName evidence="3">Oxidoreductase</fullName>
    </submittedName>
</protein>
<dbReference type="PANTHER" id="PTHR43364">
    <property type="entry name" value="NADH-SPECIFIC METHYLGLYOXAL REDUCTASE-RELATED"/>
    <property type="match status" value="1"/>
</dbReference>
<name>A0A2A6DX43_9BACL</name>
<dbReference type="SUPFAM" id="SSF51430">
    <property type="entry name" value="NAD(P)-linked oxidoreductase"/>
    <property type="match status" value="1"/>
</dbReference>
<dbReference type="Gene3D" id="3.20.20.100">
    <property type="entry name" value="NADP-dependent oxidoreductase domain"/>
    <property type="match status" value="1"/>
</dbReference>
<keyword evidence="1" id="KW-0560">Oxidoreductase</keyword>
<accession>A0A2A6DX43</accession>
<dbReference type="FunFam" id="3.20.20.100:FF:000004">
    <property type="entry name" value="Oxidoreductase, aldo/keto reductase"/>
    <property type="match status" value="1"/>
</dbReference>
<evidence type="ECO:0000313" key="3">
    <source>
        <dbReference type="EMBL" id="PDO09361.1"/>
    </source>
</evidence>
<evidence type="ECO:0000256" key="1">
    <source>
        <dbReference type="ARBA" id="ARBA00023002"/>
    </source>
</evidence>
<dbReference type="CDD" id="cd19087">
    <property type="entry name" value="AKR_AKR12A1_B1_C1"/>
    <property type="match status" value="1"/>
</dbReference>
<dbReference type="EMBL" id="MOXJ01000044">
    <property type="protein sequence ID" value="PDO09361.1"/>
    <property type="molecule type" value="Genomic_DNA"/>
</dbReference>
<dbReference type="GO" id="GO:0005829">
    <property type="term" value="C:cytosol"/>
    <property type="evidence" value="ECO:0007669"/>
    <property type="project" value="TreeGrafter"/>
</dbReference>
<comment type="caution">
    <text evidence="3">The sequence shown here is derived from an EMBL/GenBank/DDBJ whole genome shotgun (WGS) entry which is preliminary data.</text>
</comment>
<feature type="domain" description="NADP-dependent oxidoreductase" evidence="2">
    <location>
        <begin position="15"/>
        <end position="311"/>
    </location>
</feature>
<sequence length="325" mass="36315">MKYARLGRSGLKVSRLCLGTMNFGVHTDEKEAFRIMDAALDAGINFFDTANVYGWGKNAGRTEEIIGRWFRLGGGRREKVVLATKVYGSMSDSHDGPNDEPGLSAYKIRRHLEASLRRLQTDHIELYQMHHIDRRVSWDELWGAFETAVSQGKIGYVGSSNFAGWDIAVAQAEAKKRHLLGLVSEQHKYNLLCRLPELEVLPSAAYHGLGVIPWSPLAGGMLSSRALERPGERTAQAKDGIERHRPELEAFARFCREIGERQEHVALAWLLARPEVTAPIIGPRTVEQLEDALRALDIELSDETMKRLDEIFPGPGGSAPEAYAW</sequence>
<dbReference type="GO" id="GO:0016491">
    <property type="term" value="F:oxidoreductase activity"/>
    <property type="evidence" value="ECO:0007669"/>
    <property type="project" value="UniProtKB-KW"/>
</dbReference>
<evidence type="ECO:0000313" key="4">
    <source>
        <dbReference type="Proteomes" id="UP000243688"/>
    </source>
</evidence>
<dbReference type="Proteomes" id="UP000243688">
    <property type="component" value="Unassembled WGS sequence"/>
</dbReference>
<proteinExistence type="predicted"/>
<reference evidence="3 4" key="1">
    <citation type="submission" date="2016-12" db="EMBL/GenBank/DDBJ databases">
        <title>Candidatus Reconcilibacillus cellulovorans genome.</title>
        <authorList>
            <person name="Kolinko S."/>
            <person name="Wu Y.-W."/>
            <person name="Tachea F."/>
            <person name="Denzel E."/>
            <person name="Hiras J."/>
            <person name="Baecker N."/>
            <person name="Chan L.J."/>
            <person name="Eichorst S.A."/>
            <person name="Frey D."/>
            <person name="Adams P.D."/>
            <person name="Pray T."/>
            <person name="Tanjore D."/>
            <person name="Petzold C.J."/>
            <person name="Gladden J.M."/>
            <person name="Simmons B.A."/>
            <person name="Singer S.W."/>
        </authorList>
    </citation>
    <scope>NUCLEOTIDE SEQUENCE [LARGE SCALE GENOMIC DNA]</scope>
    <source>
        <strain evidence="3">JTherm</strain>
    </source>
</reference>
<organism evidence="3 4">
    <name type="scientific">Candidatus Reconcilbacillus cellulovorans</name>
    <dbReference type="NCBI Taxonomy" id="1906605"/>
    <lineage>
        <taxon>Bacteria</taxon>
        <taxon>Bacillati</taxon>
        <taxon>Bacillota</taxon>
        <taxon>Bacilli</taxon>
        <taxon>Bacillales</taxon>
        <taxon>Paenibacillaceae</taxon>
        <taxon>Candidatus Reconcilbacillus</taxon>
    </lineage>
</organism>
<dbReference type="AlphaFoldDB" id="A0A2A6DX43"/>